<dbReference type="RefSeq" id="WP_132065494.1">
    <property type="nucleotide sequence ID" value="NZ_SMFN01000005.1"/>
</dbReference>
<proteinExistence type="predicted"/>
<protein>
    <recommendedName>
        <fullName evidence="1">VapC45 PIN like domain-containing protein</fullName>
    </recommendedName>
</protein>
<dbReference type="InterPro" id="IPR041375">
    <property type="entry name" value="VapC45_PIN-like"/>
</dbReference>
<dbReference type="Pfam" id="PF18478">
    <property type="entry name" value="PIN_10"/>
    <property type="match status" value="1"/>
</dbReference>
<evidence type="ECO:0000313" key="3">
    <source>
        <dbReference type="Proteomes" id="UP000294644"/>
    </source>
</evidence>
<name>A0A4R5D6N6_9FLAO</name>
<evidence type="ECO:0000259" key="1">
    <source>
        <dbReference type="Pfam" id="PF18478"/>
    </source>
</evidence>
<feature type="domain" description="VapC45 PIN like" evidence="1">
    <location>
        <begin position="6"/>
        <end position="93"/>
    </location>
</feature>
<sequence length="141" mass="16415">MIKKYKIYIDENMPSQLAHGLNLLQEPQNLRDGIEIQVLSIKDVFGKGAQDEDWIPKVGAEKGIVITQDFRIQSQKHQRELYIESGVGILFLNPPSKNGFSYWDMVKKLVTEWEDIKQIVKKNKTPFAFRATSRKEFEKMD</sequence>
<dbReference type="AlphaFoldDB" id="A0A4R5D6N6"/>
<organism evidence="2 3">
    <name type="scientific">Flavobacterium sandaracinum</name>
    <dbReference type="NCBI Taxonomy" id="2541733"/>
    <lineage>
        <taxon>Bacteria</taxon>
        <taxon>Pseudomonadati</taxon>
        <taxon>Bacteroidota</taxon>
        <taxon>Flavobacteriia</taxon>
        <taxon>Flavobacteriales</taxon>
        <taxon>Flavobacteriaceae</taxon>
        <taxon>Flavobacterium</taxon>
    </lineage>
</organism>
<accession>A0A4R5D6N6</accession>
<keyword evidence="3" id="KW-1185">Reference proteome</keyword>
<reference evidence="2 3" key="1">
    <citation type="submission" date="2019-03" db="EMBL/GenBank/DDBJ databases">
        <title>Flavobacterium LB-D12 sp. nov., isolated from arctic soil.</title>
        <authorList>
            <person name="Chaudhary D.K."/>
        </authorList>
    </citation>
    <scope>NUCLEOTIDE SEQUENCE [LARGE SCALE GENOMIC DNA]</scope>
    <source>
        <strain evidence="2 3">LB-D12</strain>
    </source>
</reference>
<gene>
    <name evidence="2" type="ORF">E0F91_06420</name>
</gene>
<comment type="caution">
    <text evidence="2">The sequence shown here is derived from an EMBL/GenBank/DDBJ whole genome shotgun (WGS) entry which is preliminary data.</text>
</comment>
<dbReference type="Proteomes" id="UP000294644">
    <property type="component" value="Unassembled WGS sequence"/>
</dbReference>
<dbReference type="EMBL" id="SMFN01000005">
    <property type="protein sequence ID" value="TDE05823.1"/>
    <property type="molecule type" value="Genomic_DNA"/>
</dbReference>
<evidence type="ECO:0000313" key="2">
    <source>
        <dbReference type="EMBL" id="TDE05823.1"/>
    </source>
</evidence>
<dbReference type="OrthoDB" id="839282at2"/>